<feature type="region of interest" description="Disordered" evidence="3">
    <location>
        <begin position="36"/>
        <end position="97"/>
    </location>
</feature>
<dbReference type="InterPro" id="IPR050541">
    <property type="entry name" value="LRR_TM_domain-containing"/>
</dbReference>
<reference evidence="6 7" key="1">
    <citation type="submission" date="2024-08" db="EMBL/GenBank/DDBJ databases">
        <authorList>
            <person name="Cucini C."/>
            <person name="Frati F."/>
        </authorList>
    </citation>
    <scope>NUCLEOTIDE SEQUENCE [LARGE SCALE GENOMIC DNA]</scope>
</reference>
<keyword evidence="4" id="KW-0812">Transmembrane</keyword>
<keyword evidence="2" id="KW-0677">Repeat</keyword>
<dbReference type="PROSITE" id="PS51450">
    <property type="entry name" value="LRR"/>
    <property type="match status" value="2"/>
</dbReference>
<dbReference type="EMBL" id="CAXLJM020000034">
    <property type="protein sequence ID" value="CAL8102666.1"/>
    <property type="molecule type" value="Genomic_DNA"/>
</dbReference>
<evidence type="ECO:0000256" key="5">
    <source>
        <dbReference type="SAM" id="SignalP"/>
    </source>
</evidence>
<accession>A0ABP1QGN3</accession>
<dbReference type="PANTHER" id="PTHR24369">
    <property type="entry name" value="ANTIGEN BSP, PUTATIVE-RELATED"/>
    <property type="match status" value="1"/>
</dbReference>
<gene>
    <name evidence="6" type="ORF">ODALV1_LOCUS11213</name>
</gene>
<feature type="compositionally biased region" description="Basic and acidic residues" evidence="3">
    <location>
        <begin position="63"/>
        <end position="87"/>
    </location>
</feature>
<dbReference type="InterPro" id="IPR001611">
    <property type="entry name" value="Leu-rich_rpt"/>
</dbReference>
<proteinExistence type="predicted"/>
<keyword evidence="1" id="KW-0433">Leucine-rich repeat</keyword>
<evidence type="ECO:0000256" key="1">
    <source>
        <dbReference type="ARBA" id="ARBA00022614"/>
    </source>
</evidence>
<keyword evidence="5" id="KW-0732">Signal</keyword>
<dbReference type="SUPFAM" id="SSF52058">
    <property type="entry name" value="L domain-like"/>
    <property type="match status" value="1"/>
</dbReference>
<dbReference type="Gene3D" id="3.80.10.10">
    <property type="entry name" value="Ribonuclease Inhibitor"/>
    <property type="match status" value="1"/>
</dbReference>
<evidence type="ECO:0000256" key="4">
    <source>
        <dbReference type="SAM" id="Phobius"/>
    </source>
</evidence>
<dbReference type="PANTHER" id="PTHR24369:SF213">
    <property type="entry name" value="INSULIN LIKE GROWTH FACTOR BINDING PROTEIN ACID LABILE SUBUNIT"/>
    <property type="match status" value="1"/>
</dbReference>
<evidence type="ECO:0000313" key="6">
    <source>
        <dbReference type="EMBL" id="CAL8102666.1"/>
    </source>
</evidence>
<dbReference type="Pfam" id="PF13855">
    <property type="entry name" value="LRR_8"/>
    <property type="match status" value="2"/>
</dbReference>
<keyword evidence="4" id="KW-0472">Membrane</keyword>
<evidence type="ECO:0000256" key="2">
    <source>
        <dbReference type="ARBA" id="ARBA00022737"/>
    </source>
</evidence>
<sequence length="487" mass="54179">MTPVLPPFLTFLIIIISNVVQLELVGAASSSTSTFPGVNHNRLHSISGRTNGKTYPVDDDYLDSDKDPSTIKRSRGRSDFDSSELERTGIASGRPLSTSAKERNNLVDFTDKTGCPPEFQGRCKCGYVPLQPLSSGNNGKQYFTVNCTKAGFTSAESLLALPQITEALIFSGNSIGNLPLNIFGITKTYPDLVYIDLSNNEIENILGKTFHRVNATEILILSNNKISRLTLQDHKRVFSNFVSLKHLRLDSAFAPNPDLLNDLSEVFIESNLTKVEKLHLEHNGIDYIGEPKVFCELKSLQDLHLSQNQLSDLDLDLTCLNSVRYIDITWNNIKTVGESSGIWKLLHESNSAGGRIQVNLLYNPFECDCKLDAFLDLVRNWTKVNPDFLSRGEILTCKDGFPNNNTNLFLKDVEFTACPLLQGSDYVGTVMSTIGWILGILFLLGVGYFLYSNQRLICRPVSPLHQTTTQGVKYTTIQEEEAEVAHV</sequence>
<dbReference type="Proteomes" id="UP001642540">
    <property type="component" value="Unassembled WGS sequence"/>
</dbReference>
<comment type="caution">
    <text evidence="6">The sequence shown here is derived from an EMBL/GenBank/DDBJ whole genome shotgun (WGS) entry which is preliminary data.</text>
</comment>
<keyword evidence="7" id="KW-1185">Reference proteome</keyword>
<evidence type="ECO:0000313" key="7">
    <source>
        <dbReference type="Proteomes" id="UP001642540"/>
    </source>
</evidence>
<feature type="chain" id="PRO_5045435780" evidence="5">
    <location>
        <begin position="22"/>
        <end position="487"/>
    </location>
</feature>
<protein>
    <submittedName>
        <fullName evidence="6">Uncharacterized protein</fullName>
    </submittedName>
</protein>
<dbReference type="InterPro" id="IPR032675">
    <property type="entry name" value="LRR_dom_sf"/>
</dbReference>
<evidence type="ECO:0000256" key="3">
    <source>
        <dbReference type="SAM" id="MobiDB-lite"/>
    </source>
</evidence>
<name>A0ABP1QGN3_9HEXA</name>
<feature type="transmembrane region" description="Helical" evidence="4">
    <location>
        <begin position="426"/>
        <end position="451"/>
    </location>
</feature>
<organism evidence="6 7">
    <name type="scientific">Orchesella dallaii</name>
    <dbReference type="NCBI Taxonomy" id="48710"/>
    <lineage>
        <taxon>Eukaryota</taxon>
        <taxon>Metazoa</taxon>
        <taxon>Ecdysozoa</taxon>
        <taxon>Arthropoda</taxon>
        <taxon>Hexapoda</taxon>
        <taxon>Collembola</taxon>
        <taxon>Entomobryomorpha</taxon>
        <taxon>Entomobryoidea</taxon>
        <taxon>Orchesellidae</taxon>
        <taxon>Orchesellinae</taxon>
        <taxon>Orchesella</taxon>
    </lineage>
</organism>
<keyword evidence="4" id="KW-1133">Transmembrane helix</keyword>
<feature type="signal peptide" evidence="5">
    <location>
        <begin position="1"/>
        <end position="21"/>
    </location>
</feature>